<dbReference type="GO" id="GO:0045277">
    <property type="term" value="C:respiratory chain complex IV"/>
    <property type="evidence" value="ECO:0007669"/>
    <property type="project" value="InterPro"/>
</dbReference>
<evidence type="ECO:0000256" key="2">
    <source>
        <dbReference type="ARBA" id="ARBA00022833"/>
    </source>
</evidence>
<reference evidence="4 5" key="1">
    <citation type="journal article" date="2013" name="Nature">
        <title>The genomes of four tapeworm species reveal adaptations to parasitism.</title>
        <authorList>
            <person name="Tsai I.J."/>
            <person name="Zarowiecki M."/>
            <person name="Holroyd N."/>
            <person name="Garciarrubio A."/>
            <person name="Sanchez-Flores A."/>
            <person name="Brooks K.L."/>
            <person name="Tracey A."/>
            <person name="Bobes R.J."/>
            <person name="Fragoso G."/>
            <person name="Sciutto E."/>
            <person name="Aslett M."/>
            <person name="Beasley H."/>
            <person name="Bennett H.M."/>
            <person name="Cai J."/>
            <person name="Camicia F."/>
            <person name="Clark R."/>
            <person name="Cucher M."/>
            <person name="De Silva N."/>
            <person name="Day T.A."/>
            <person name="Deplazes P."/>
            <person name="Estrada K."/>
            <person name="Fernandez C."/>
            <person name="Holland P.W."/>
            <person name="Hou J."/>
            <person name="Hu S."/>
            <person name="Huckvale T."/>
            <person name="Hung S.S."/>
            <person name="Kamenetzky L."/>
            <person name="Keane J.A."/>
            <person name="Kiss F."/>
            <person name="Koziol U."/>
            <person name="Lambert O."/>
            <person name="Liu K."/>
            <person name="Luo X."/>
            <person name="Luo Y."/>
            <person name="Macchiaroli N."/>
            <person name="Nichol S."/>
            <person name="Paps J."/>
            <person name="Parkinson J."/>
            <person name="Pouchkina-Stantcheva N."/>
            <person name="Riddiford N."/>
            <person name="Rosenzvit M."/>
            <person name="Salinas G."/>
            <person name="Wasmuth J.D."/>
            <person name="Zamanian M."/>
            <person name="Zheng Y."/>
            <person name="Cai X."/>
            <person name="Soberon X."/>
            <person name="Olson P.D."/>
            <person name="Laclette J.P."/>
            <person name="Brehm K."/>
            <person name="Berriman M."/>
            <person name="Garciarrubio A."/>
            <person name="Bobes R.J."/>
            <person name="Fragoso G."/>
            <person name="Sanchez-Flores A."/>
            <person name="Estrada K."/>
            <person name="Cevallos M.A."/>
            <person name="Morett E."/>
            <person name="Gonzalez V."/>
            <person name="Portillo T."/>
            <person name="Ochoa-Leyva A."/>
            <person name="Jose M.V."/>
            <person name="Sciutto E."/>
            <person name="Landa A."/>
            <person name="Jimenez L."/>
            <person name="Valdes V."/>
            <person name="Carrero J.C."/>
            <person name="Larralde C."/>
            <person name="Morales-Montor J."/>
            <person name="Limon-Lason J."/>
            <person name="Soberon X."/>
            <person name="Laclette J.P."/>
        </authorList>
    </citation>
    <scope>NUCLEOTIDE SEQUENCE [LARGE SCALE GENOMIC DNA]</scope>
</reference>
<dbReference type="Proteomes" id="UP000492820">
    <property type="component" value="Unassembled WGS sequence"/>
</dbReference>
<protein>
    <submittedName>
        <fullName evidence="4 6">Cytochrome c oxidase subunit 5B mitochondrial</fullName>
    </submittedName>
</protein>
<feature type="binding site" evidence="3">
    <location>
        <position position="108"/>
    </location>
    <ligand>
        <name>Zn(2+)</name>
        <dbReference type="ChEBI" id="CHEBI:29105"/>
    </ligand>
</feature>
<dbReference type="InterPro" id="IPR036972">
    <property type="entry name" value="Cyt_c_oxidase_su5b_sf"/>
</dbReference>
<evidence type="ECO:0000313" key="4">
    <source>
        <dbReference type="EMBL" id="CDS22979.1"/>
    </source>
</evidence>
<dbReference type="GO" id="GO:0005740">
    <property type="term" value="C:mitochondrial envelope"/>
    <property type="evidence" value="ECO:0007669"/>
    <property type="project" value="InterPro"/>
</dbReference>
<keyword evidence="1 3" id="KW-0479">Metal-binding</keyword>
<name>A0A068WWX0_ECHGR</name>
<dbReference type="EMBL" id="LK028588">
    <property type="protein sequence ID" value="CDS22979.1"/>
    <property type="molecule type" value="Genomic_DNA"/>
</dbReference>
<accession>A0A068WWX0</accession>
<organism evidence="4">
    <name type="scientific">Echinococcus granulosus</name>
    <name type="common">Hydatid tapeworm</name>
    <dbReference type="NCBI Taxonomy" id="6210"/>
    <lineage>
        <taxon>Eukaryota</taxon>
        <taxon>Metazoa</taxon>
        <taxon>Spiralia</taxon>
        <taxon>Lophotrochozoa</taxon>
        <taxon>Platyhelminthes</taxon>
        <taxon>Cestoda</taxon>
        <taxon>Eucestoda</taxon>
        <taxon>Cyclophyllidea</taxon>
        <taxon>Taeniidae</taxon>
        <taxon>Echinococcus</taxon>
        <taxon>Echinococcus granulosus group</taxon>
    </lineage>
</organism>
<dbReference type="InterPro" id="IPR002124">
    <property type="entry name" value="Cyt_c_oxidase_su5b"/>
</dbReference>
<feature type="binding site" evidence="3">
    <location>
        <position position="88"/>
    </location>
    <ligand>
        <name>Zn(2+)</name>
        <dbReference type="ChEBI" id="CHEBI:29105"/>
    </ligand>
</feature>
<evidence type="ECO:0000313" key="6">
    <source>
        <dbReference type="WBParaSite" id="EgrG_000699000"/>
    </source>
</evidence>
<dbReference type="PANTHER" id="PTHR10122:SF0">
    <property type="entry name" value="CYTOCHROME C OXIDASE SUBUNIT 5B, ISOFORM A-RELATED"/>
    <property type="match status" value="1"/>
</dbReference>
<evidence type="ECO:0000256" key="1">
    <source>
        <dbReference type="ARBA" id="ARBA00022723"/>
    </source>
</evidence>
<gene>
    <name evidence="4" type="ORF">EgrG_000699000</name>
</gene>
<reference evidence="6" key="3">
    <citation type="submission" date="2020-10" db="UniProtKB">
        <authorList>
            <consortium name="WormBaseParasite"/>
        </authorList>
    </citation>
    <scope>IDENTIFICATION</scope>
</reference>
<dbReference type="WBParaSite" id="EgrG_000699000">
    <property type="protein sequence ID" value="EgrG_000699000"/>
    <property type="gene ID" value="EgrG_000699000"/>
</dbReference>
<dbReference type="GO" id="GO:0006123">
    <property type="term" value="P:mitochondrial electron transport, cytochrome c to oxygen"/>
    <property type="evidence" value="ECO:0007669"/>
    <property type="project" value="InterPro"/>
</dbReference>
<dbReference type="PROSITE" id="PS51359">
    <property type="entry name" value="COX5B_2"/>
    <property type="match status" value="1"/>
</dbReference>
<dbReference type="GO" id="GO:0046872">
    <property type="term" value="F:metal ion binding"/>
    <property type="evidence" value="ECO:0007669"/>
    <property type="project" value="UniProtKB-KW"/>
</dbReference>
<sequence>MICKVSRSSFPWTAWFFRSFSTMNTSEGKQLKCLSEAVKSGDYVAVEKIIIEQDPYEVRRVKMPTITSADEPNIIASTSDTRLIGCLCEPQADAINWMEISKGEPRQCYCGHWFRLVDFEEYLSLSDNFKQLT</sequence>
<feature type="binding site" evidence="3">
    <location>
        <position position="110"/>
    </location>
    <ligand>
        <name>Zn(2+)</name>
        <dbReference type="ChEBI" id="CHEBI:29105"/>
    </ligand>
</feature>
<evidence type="ECO:0000313" key="5">
    <source>
        <dbReference type="Proteomes" id="UP000492820"/>
    </source>
</evidence>
<proteinExistence type="predicted"/>
<dbReference type="PANTHER" id="PTHR10122">
    <property type="entry name" value="CYTOCHROME C OXIDASE SUBUNIT 5B, MITOCHONDRIAL"/>
    <property type="match status" value="1"/>
</dbReference>
<feature type="binding site" evidence="3">
    <location>
        <position position="86"/>
    </location>
    <ligand>
        <name>Zn(2+)</name>
        <dbReference type="ChEBI" id="CHEBI:29105"/>
    </ligand>
</feature>
<dbReference type="AlphaFoldDB" id="A0A068WWX0"/>
<reference evidence="4" key="2">
    <citation type="submission" date="2014-06" db="EMBL/GenBank/DDBJ databases">
        <authorList>
            <person name="Aslett M."/>
        </authorList>
    </citation>
    <scope>NUCLEOTIDE SEQUENCE</scope>
</reference>
<dbReference type="Gene3D" id="2.60.11.10">
    <property type="entry name" value="Cytochrome c oxidase, subunit Vb"/>
    <property type="match status" value="1"/>
</dbReference>
<dbReference type="SUPFAM" id="SSF57802">
    <property type="entry name" value="Rubredoxin-like"/>
    <property type="match status" value="1"/>
</dbReference>
<keyword evidence="2 3" id="KW-0862">Zinc</keyword>
<evidence type="ECO:0000256" key="3">
    <source>
        <dbReference type="PIRSR" id="PIRSR602124-1"/>
    </source>
</evidence>